<proteinExistence type="predicted"/>
<feature type="compositionally biased region" description="Acidic residues" evidence="1">
    <location>
        <begin position="109"/>
        <end position="121"/>
    </location>
</feature>
<evidence type="ECO:0000256" key="1">
    <source>
        <dbReference type="SAM" id="MobiDB-lite"/>
    </source>
</evidence>
<evidence type="ECO:0000313" key="2">
    <source>
        <dbReference type="EMBL" id="KAF5677009.1"/>
    </source>
</evidence>
<gene>
    <name evidence="2" type="ORF">FHETE_1911</name>
</gene>
<dbReference type="OrthoDB" id="5064335at2759"/>
<dbReference type="AlphaFoldDB" id="A0A8H5TXL7"/>
<comment type="caution">
    <text evidence="2">The sequence shown here is derived from an EMBL/GenBank/DDBJ whole genome shotgun (WGS) entry which is preliminary data.</text>
</comment>
<dbReference type="EMBL" id="JAAGWQ010000027">
    <property type="protein sequence ID" value="KAF5677009.1"/>
    <property type="molecule type" value="Genomic_DNA"/>
</dbReference>
<evidence type="ECO:0000313" key="3">
    <source>
        <dbReference type="Proteomes" id="UP000567885"/>
    </source>
</evidence>
<name>A0A8H5TXL7_FUSHE</name>
<sequence length="271" mass="29394">MSSHPDLAKTIQDVVFVSRHENQEHITDGVEVIGHQSDVLSGGVEGVLVASESDHGAESDPDKGVESWHLVGKAGIVEAVTSERSAQQINPKDLRFDDTGMASVHSSDFEEDSDSDSEDDAGGVKRSILFDYEVLMPSDLIYQTHSPTNYWENTERSFPGVWAVRESLSAAFRFAQTNIARSYNSVTGGIITTTQRTCDAVTATGQVGGYVAEGAFAAGQNVAVMIQESWPNLPRPFNRGILDTVTGYLLEGIQSLPPSDAIIRPQGRRMH</sequence>
<keyword evidence="3" id="KW-1185">Reference proteome</keyword>
<dbReference type="Proteomes" id="UP000567885">
    <property type="component" value="Unassembled WGS sequence"/>
</dbReference>
<organism evidence="2 3">
    <name type="scientific">Fusarium heterosporum</name>
    <dbReference type="NCBI Taxonomy" id="42747"/>
    <lineage>
        <taxon>Eukaryota</taxon>
        <taxon>Fungi</taxon>
        <taxon>Dikarya</taxon>
        <taxon>Ascomycota</taxon>
        <taxon>Pezizomycotina</taxon>
        <taxon>Sordariomycetes</taxon>
        <taxon>Hypocreomycetidae</taxon>
        <taxon>Hypocreales</taxon>
        <taxon>Nectriaceae</taxon>
        <taxon>Fusarium</taxon>
        <taxon>Fusarium heterosporum species complex</taxon>
    </lineage>
</organism>
<feature type="region of interest" description="Disordered" evidence="1">
    <location>
        <begin position="82"/>
        <end position="122"/>
    </location>
</feature>
<reference evidence="2 3" key="1">
    <citation type="submission" date="2020-05" db="EMBL/GenBank/DDBJ databases">
        <title>Identification and distribution of gene clusters putatively required for synthesis of sphingolipid metabolism inhibitors in phylogenetically diverse species of the filamentous fungus Fusarium.</title>
        <authorList>
            <person name="Kim H.-S."/>
            <person name="Busman M."/>
            <person name="Brown D.W."/>
            <person name="Divon H."/>
            <person name="Uhlig S."/>
            <person name="Proctor R.H."/>
        </authorList>
    </citation>
    <scope>NUCLEOTIDE SEQUENCE [LARGE SCALE GENOMIC DNA]</scope>
    <source>
        <strain evidence="2 3">NRRL 20693</strain>
    </source>
</reference>
<protein>
    <submittedName>
        <fullName evidence="2">Uncharacterized protein</fullName>
    </submittedName>
</protein>
<accession>A0A8H5TXL7</accession>